<dbReference type="EMBL" id="BART01013394">
    <property type="protein sequence ID" value="GAG76660.1"/>
    <property type="molecule type" value="Genomic_DNA"/>
</dbReference>
<name>X1A3K1_9ZZZZ</name>
<reference evidence="1" key="1">
    <citation type="journal article" date="2014" name="Front. Microbiol.">
        <title>High frequency of phylogenetically diverse reductive dehalogenase-homologous genes in deep subseafloor sedimentary metagenomes.</title>
        <authorList>
            <person name="Kawai M."/>
            <person name="Futagami T."/>
            <person name="Toyoda A."/>
            <person name="Takaki Y."/>
            <person name="Nishi S."/>
            <person name="Hori S."/>
            <person name="Arai W."/>
            <person name="Tsubouchi T."/>
            <person name="Morono Y."/>
            <person name="Uchiyama I."/>
            <person name="Ito T."/>
            <person name="Fujiyama A."/>
            <person name="Inagaki F."/>
            <person name="Takami H."/>
        </authorList>
    </citation>
    <scope>NUCLEOTIDE SEQUENCE</scope>
    <source>
        <strain evidence="1">Expedition CK06-06</strain>
    </source>
</reference>
<sequence>MELSSLWIRFKKNYSKNIQSWNELTNLFDGELLDKVIVVTFNKWDTIETERIDSYKFLEDINFKTYPKLCQARSIAIDGKGILSAFQNLVTSIFPEISFP</sequence>
<dbReference type="AlphaFoldDB" id="X1A3K1"/>
<gene>
    <name evidence="1" type="ORF">S01H4_27409</name>
</gene>
<evidence type="ECO:0000313" key="1">
    <source>
        <dbReference type="EMBL" id="GAG76660.1"/>
    </source>
</evidence>
<protein>
    <submittedName>
        <fullName evidence="1">Uncharacterized protein</fullName>
    </submittedName>
</protein>
<proteinExistence type="predicted"/>
<comment type="caution">
    <text evidence="1">The sequence shown here is derived from an EMBL/GenBank/DDBJ whole genome shotgun (WGS) entry which is preliminary data.</text>
</comment>
<organism evidence="1">
    <name type="scientific">marine sediment metagenome</name>
    <dbReference type="NCBI Taxonomy" id="412755"/>
    <lineage>
        <taxon>unclassified sequences</taxon>
        <taxon>metagenomes</taxon>
        <taxon>ecological metagenomes</taxon>
    </lineage>
</organism>
<accession>X1A3K1</accession>